<dbReference type="InterPro" id="IPR023214">
    <property type="entry name" value="HAD_sf"/>
</dbReference>
<dbReference type="NCBIfam" id="TIGR00099">
    <property type="entry name" value="Cof-subfamily"/>
    <property type="match status" value="1"/>
</dbReference>
<evidence type="ECO:0000313" key="1">
    <source>
        <dbReference type="EMBL" id="MBC3536935.1"/>
    </source>
</evidence>
<dbReference type="SFLD" id="SFLDS00003">
    <property type="entry name" value="Haloacid_Dehalogenase"/>
    <property type="match status" value="1"/>
</dbReference>
<protein>
    <submittedName>
        <fullName evidence="1">HAD family phosphatase</fullName>
    </submittedName>
</protein>
<dbReference type="RefSeq" id="WP_186503091.1">
    <property type="nucleotide sequence ID" value="NZ_JACOGK010000017.1"/>
</dbReference>
<dbReference type="NCBIfam" id="TIGR01484">
    <property type="entry name" value="HAD-SF-IIB"/>
    <property type="match status" value="1"/>
</dbReference>
<dbReference type="PANTHER" id="PTHR10000:SF8">
    <property type="entry name" value="HAD SUPERFAMILY HYDROLASE-LIKE, TYPE 3"/>
    <property type="match status" value="1"/>
</dbReference>
<dbReference type="PANTHER" id="PTHR10000">
    <property type="entry name" value="PHOSPHOSERINE PHOSPHATASE"/>
    <property type="match status" value="1"/>
</dbReference>
<dbReference type="InterPro" id="IPR000150">
    <property type="entry name" value="Cof"/>
</dbReference>
<keyword evidence="2" id="KW-1185">Reference proteome</keyword>
<accession>A0ABR6VI12</accession>
<dbReference type="SFLD" id="SFLDG01140">
    <property type="entry name" value="C2.B:_Phosphomannomutase_and_P"/>
    <property type="match status" value="1"/>
</dbReference>
<reference evidence="1 2" key="1">
    <citation type="submission" date="2020-08" db="EMBL/GenBank/DDBJ databases">
        <authorList>
            <person name="Liu C."/>
            <person name="Sun Q."/>
        </authorList>
    </citation>
    <scope>NUCLEOTIDE SEQUENCE [LARGE SCALE GENOMIC DNA]</scope>
    <source>
        <strain evidence="1 2">NSJ-59</strain>
    </source>
</reference>
<comment type="caution">
    <text evidence="1">The sequence shown here is derived from an EMBL/GenBank/DDBJ whole genome shotgun (WGS) entry which is preliminary data.</text>
</comment>
<name>A0ABR6VI12_9FIRM</name>
<dbReference type="Gene3D" id="3.40.50.1000">
    <property type="entry name" value="HAD superfamily/HAD-like"/>
    <property type="match status" value="1"/>
</dbReference>
<proteinExistence type="predicted"/>
<dbReference type="CDD" id="cd07516">
    <property type="entry name" value="HAD_Pase"/>
    <property type="match status" value="1"/>
</dbReference>
<organism evidence="1 2">
    <name type="scientific">Megasphaera hominis</name>
    <dbReference type="NCBI Taxonomy" id="159836"/>
    <lineage>
        <taxon>Bacteria</taxon>
        <taxon>Bacillati</taxon>
        <taxon>Bacillota</taxon>
        <taxon>Negativicutes</taxon>
        <taxon>Veillonellales</taxon>
        <taxon>Veillonellaceae</taxon>
        <taxon>Megasphaera</taxon>
    </lineage>
</organism>
<gene>
    <name evidence="1" type="ORF">H8J70_06700</name>
</gene>
<dbReference type="InterPro" id="IPR036412">
    <property type="entry name" value="HAD-like_sf"/>
</dbReference>
<dbReference type="SUPFAM" id="SSF56784">
    <property type="entry name" value="HAD-like"/>
    <property type="match status" value="1"/>
</dbReference>
<dbReference type="Pfam" id="PF08282">
    <property type="entry name" value="Hydrolase_3"/>
    <property type="match status" value="1"/>
</dbReference>
<dbReference type="EMBL" id="JACOGK010000017">
    <property type="protein sequence ID" value="MBC3536935.1"/>
    <property type="molecule type" value="Genomic_DNA"/>
</dbReference>
<dbReference type="Proteomes" id="UP000606870">
    <property type="component" value="Unassembled WGS sequence"/>
</dbReference>
<dbReference type="Gene3D" id="3.30.1240.10">
    <property type="match status" value="1"/>
</dbReference>
<evidence type="ECO:0000313" key="2">
    <source>
        <dbReference type="Proteomes" id="UP000606870"/>
    </source>
</evidence>
<sequence length="273" mass="30406">MLTYSLLACDMDGTLLGDDASICQRNIRVIRQAMAAGLHFVPCTGRGFESLGPVQKPLGQFGKAGEYVISYNGALITENKGNTILYEDGLPWDLAAALYAYGTEHNITMHVYPYGKVYLYNYVPFERAFLEGRMPNIETFEKSLDFLRGETIYKIVYMDPDIDTLNTYRQDLGPLLDEVTVSYSSNRYLEFNHKQVTKGTALLRLARLLDIPQERTMAIGDNINDIEMLRAASLSVGVRNLNPAIGAYCDVVTDADNNEGAVGEAIERFVLKG</sequence>
<dbReference type="InterPro" id="IPR006379">
    <property type="entry name" value="HAD-SF_hydro_IIB"/>
</dbReference>